<evidence type="ECO:0000313" key="1">
    <source>
        <dbReference type="EMBL" id="KAL0168227.1"/>
    </source>
</evidence>
<accession>A0ABD0P2A3</accession>
<protein>
    <submittedName>
        <fullName evidence="1">Uncharacterized protein</fullName>
    </submittedName>
</protein>
<dbReference type="EMBL" id="JAMKFB020000018">
    <property type="protein sequence ID" value="KAL0168227.1"/>
    <property type="molecule type" value="Genomic_DNA"/>
</dbReference>
<dbReference type="AlphaFoldDB" id="A0ABD0P2A3"/>
<feature type="non-terminal residue" evidence="1">
    <location>
        <position position="53"/>
    </location>
</feature>
<evidence type="ECO:0000313" key="2">
    <source>
        <dbReference type="Proteomes" id="UP001529510"/>
    </source>
</evidence>
<organism evidence="1 2">
    <name type="scientific">Cirrhinus mrigala</name>
    <name type="common">Mrigala</name>
    <dbReference type="NCBI Taxonomy" id="683832"/>
    <lineage>
        <taxon>Eukaryota</taxon>
        <taxon>Metazoa</taxon>
        <taxon>Chordata</taxon>
        <taxon>Craniata</taxon>
        <taxon>Vertebrata</taxon>
        <taxon>Euteleostomi</taxon>
        <taxon>Actinopterygii</taxon>
        <taxon>Neopterygii</taxon>
        <taxon>Teleostei</taxon>
        <taxon>Ostariophysi</taxon>
        <taxon>Cypriniformes</taxon>
        <taxon>Cyprinidae</taxon>
        <taxon>Labeoninae</taxon>
        <taxon>Labeonini</taxon>
        <taxon>Cirrhinus</taxon>
    </lineage>
</organism>
<comment type="caution">
    <text evidence="1">The sequence shown here is derived from an EMBL/GenBank/DDBJ whole genome shotgun (WGS) entry which is preliminary data.</text>
</comment>
<name>A0ABD0P2A3_CIRMR</name>
<reference evidence="1 2" key="1">
    <citation type="submission" date="2024-05" db="EMBL/GenBank/DDBJ databases">
        <title>Genome sequencing and assembly of Indian major carp, Cirrhinus mrigala (Hamilton, 1822).</title>
        <authorList>
            <person name="Mohindra V."/>
            <person name="Chowdhury L.M."/>
            <person name="Lal K."/>
            <person name="Jena J.K."/>
        </authorList>
    </citation>
    <scope>NUCLEOTIDE SEQUENCE [LARGE SCALE GENOMIC DNA]</scope>
    <source>
        <strain evidence="1">CM1030</strain>
        <tissue evidence="1">Blood</tissue>
    </source>
</reference>
<sequence>GARHLRALSAADAYAKLLQEKSLSNFKNNQLHFLSEQQETQTVLKEKEQADLQ</sequence>
<dbReference type="Proteomes" id="UP001529510">
    <property type="component" value="Unassembled WGS sequence"/>
</dbReference>
<keyword evidence="2" id="KW-1185">Reference proteome</keyword>
<feature type="non-terminal residue" evidence="1">
    <location>
        <position position="1"/>
    </location>
</feature>
<gene>
    <name evidence="1" type="ORF">M9458_036449</name>
</gene>
<proteinExistence type="predicted"/>